<dbReference type="Gene3D" id="3.40.50.300">
    <property type="entry name" value="P-loop containing nucleotide triphosphate hydrolases"/>
    <property type="match status" value="2"/>
</dbReference>
<feature type="domain" description="ArsA/GET3 Anion-transporting ATPase-like" evidence="4">
    <location>
        <begin position="473"/>
        <end position="557"/>
    </location>
</feature>
<proteinExistence type="inferred from homology"/>
<organism evidence="5 6">
    <name type="scientific">Pelomonas baiyunensis</name>
    <dbReference type="NCBI Taxonomy" id="3299026"/>
    <lineage>
        <taxon>Bacteria</taxon>
        <taxon>Pseudomonadati</taxon>
        <taxon>Pseudomonadota</taxon>
        <taxon>Betaproteobacteria</taxon>
        <taxon>Burkholderiales</taxon>
        <taxon>Sphaerotilaceae</taxon>
        <taxon>Roseateles</taxon>
    </lineage>
</organism>
<dbReference type="InterPro" id="IPR016300">
    <property type="entry name" value="ATPase_ArsA/GET3"/>
</dbReference>
<sequence>MALPPLDTRYAFFTGKGGVGKTSLACASAVRLAEAGHRVLLVSTDPASNLDEVLETPLSAAPTAVGGVPGLFALNVDPEAAAAAYRERMVGPYRGILPAAAIRSMEEQFSGGCTVEIAAFDAFAELLAGGSYARDFDRVVFDTAPTGHTLRLLTLPSAWSEFLSSNTTGNSCLGPLAGLEKNKATYAAAVESLKDATMTTVVLVARPETAALREAERTRHELADLGVRNQVLALNGVFDANGSSDAVAQAMASRHAQAVSGMPAGLACLDRSATGFIPRGMVGLASLRAFLHPEDIKAETVPAGALETMPAGLAPIVRDFEAGGHGLVMTMGKGGVGKTTVAAAIAVALAQRGHRVVLSTTDPAAHVSWALGEAVENLSVERIDPALEVEQYRQEVLAKAGANLDGQAKAMLEEDLRSPCTEEIAVFRAFARTVDMAKDAFVVLDTAPTGHTILLMDSAEAYHREVNRTQGDMPEAVRSLLPRLRDPAFTRVLIVTLAEATPVHEAERLQADLRRAEIEPYAWVINQSLLASGTQDPVLLQRGHYEVPYIERVRQTLSTRCALLSWQQTPPIGAAALSELVEGANEMTYRIDPSADGLHINASTPADKQQAVMEEFGKCASGNCACPSPQYEKLEAIAVQAGADGVQVELKAKPGEVLDAADIAKCLDHTLKAVGG</sequence>
<feature type="domain" description="ArsA/GET3 Anion-transporting ATPase-like" evidence="4">
    <location>
        <begin position="327"/>
        <end position="467"/>
    </location>
</feature>
<dbReference type="InterPro" id="IPR027417">
    <property type="entry name" value="P-loop_NTPase"/>
</dbReference>
<dbReference type="RefSeq" id="WP_394383700.1">
    <property type="nucleotide sequence ID" value="NZ_JBIGIB010000002.1"/>
</dbReference>
<dbReference type="PANTHER" id="PTHR10803">
    <property type="entry name" value="ARSENICAL PUMP-DRIVING ATPASE ARSENITE-TRANSLOCATING ATPASE"/>
    <property type="match status" value="1"/>
</dbReference>
<feature type="domain" description="ArsA/GET3 Anion-transporting ATPase-like" evidence="4">
    <location>
        <begin position="8"/>
        <end position="245"/>
    </location>
</feature>
<comment type="catalytic activity">
    <reaction evidence="2">
        <text>arsenite(in) + ATP + H2O = arsenite(out) + ADP + phosphate + H(+)</text>
        <dbReference type="Rhea" id="RHEA:11348"/>
        <dbReference type="ChEBI" id="CHEBI:15377"/>
        <dbReference type="ChEBI" id="CHEBI:15378"/>
        <dbReference type="ChEBI" id="CHEBI:29242"/>
        <dbReference type="ChEBI" id="CHEBI:30616"/>
        <dbReference type="ChEBI" id="CHEBI:43474"/>
        <dbReference type="ChEBI" id="CHEBI:456216"/>
        <dbReference type="EC" id="7.3.2.7"/>
    </reaction>
</comment>
<gene>
    <name evidence="5" type="primary">arsA</name>
    <name evidence="5" type="ORF">ACG01O_09095</name>
</gene>
<dbReference type="InterPro" id="IPR027541">
    <property type="entry name" value="Ars_ATPase"/>
</dbReference>
<evidence type="ECO:0000256" key="3">
    <source>
        <dbReference type="NCBIfam" id="TIGR04291"/>
    </source>
</evidence>
<dbReference type="EMBL" id="JBIGIB010000002">
    <property type="protein sequence ID" value="MFG6466760.1"/>
    <property type="molecule type" value="Genomic_DNA"/>
</dbReference>
<dbReference type="InterPro" id="IPR025723">
    <property type="entry name" value="ArsA/GET3_ATPase-like"/>
</dbReference>
<keyword evidence="6" id="KW-1185">Reference proteome</keyword>
<dbReference type="CDD" id="cd02035">
    <property type="entry name" value="ArsA"/>
    <property type="match status" value="2"/>
</dbReference>
<name>A0ABW7GXW7_9BURK</name>
<evidence type="ECO:0000313" key="6">
    <source>
        <dbReference type="Proteomes" id="UP001606303"/>
    </source>
</evidence>
<reference evidence="5 6" key="1">
    <citation type="submission" date="2024-08" db="EMBL/GenBank/DDBJ databases">
        <authorList>
            <person name="Lu H."/>
        </authorList>
    </citation>
    <scope>NUCLEOTIDE SEQUENCE [LARGE SCALE GENOMIC DNA]</scope>
    <source>
        <strain evidence="5 6">BYS87W</strain>
    </source>
</reference>
<evidence type="ECO:0000313" key="5">
    <source>
        <dbReference type="EMBL" id="MFG6466760.1"/>
    </source>
</evidence>
<dbReference type="SUPFAM" id="SSF52540">
    <property type="entry name" value="P-loop containing nucleoside triphosphate hydrolases"/>
    <property type="match status" value="2"/>
</dbReference>
<evidence type="ECO:0000256" key="2">
    <source>
        <dbReference type="ARBA" id="ARBA00052296"/>
    </source>
</evidence>
<dbReference type="Pfam" id="PF02374">
    <property type="entry name" value="ArsA_ATPase"/>
    <property type="match status" value="3"/>
</dbReference>
<dbReference type="EC" id="7.3.2.7" evidence="3"/>
<accession>A0ABW7GXW7</accession>
<evidence type="ECO:0000256" key="1">
    <source>
        <dbReference type="ARBA" id="ARBA00011040"/>
    </source>
</evidence>
<dbReference type="NCBIfam" id="TIGR04291">
    <property type="entry name" value="arsen_driv_ArsA"/>
    <property type="match status" value="1"/>
</dbReference>
<evidence type="ECO:0000259" key="4">
    <source>
        <dbReference type="Pfam" id="PF02374"/>
    </source>
</evidence>
<dbReference type="NCBIfam" id="TIGR00345">
    <property type="entry name" value="GET3_arsA_TRC40"/>
    <property type="match status" value="1"/>
</dbReference>
<dbReference type="PANTHER" id="PTHR10803:SF3">
    <property type="entry name" value="ATPASE GET3"/>
    <property type="match status" value="1"/>
</dbReference>
<comment type="similarity">
    <text evidence="1">Belongs to the arsA ATPase family.</text>
</comment>
<comment type="caution">
    <text evidence="5">The sequence shown here is derived from an EMBL/GenBank/DDBJ whole genome shotgun (WGS) entry which is preliminary data.</text>
</comment>
<dbReference type="Proteomes" id="UP001606303">
    <property type="component" value="Unassembled WGS sequence"/>
</dbReference>
<protein>
    <recommendedName>
        <fullName evidence="3">Arsenical pump-driving ATPase</fullName>
        <ecNumber evidence="3">7.3.2.7</ecNumber>
    </recommendedName>
</protein>